<evidence type="ECO:0000259" key="3">
    <source>
        <dbReference type="Pfam" id="PF00210"/>
    </source>
</evidence>
<dbReference type="PROSITE" id="PS00819">
    <property type="entry name" value="DPS_2"/>
    <property type="match status" value="1"/>
</dbReference>
<dbReference type="PRINTS" id="PR01346">
    <property type="entry name" value="HELNAPAPROT"/>
</dbReference>
<reference evidence="5 7" key="2">
    <citation type="submission" date="2020-02" db="EMBL/GenBank/DDBJ databases">
        <authorList>
            <person name="Feng H."/>
        </authorList>
    </citation>
    <scope>NUCLEOTIDE SEQUENCE [LARGE SCALE GENOMIC DNA]</scope>
    <source>
        <strain evidence="5 7">Gsoil 114</strain>
    </source>
</reference>
<dbReference type="AlphaFoldDB" id="A0A0A6Y0Z3"/>
<dbReference type="InterPro" id="IPR008331">
    <property type="entry name" value="Ferritin_DPS_dom"/>
</dbReference>
<evidence type="ECO:0000256" key="1">
    <source>
        <dbReference type="ARBA" id="ARBA00009497"/>
    </source>
</evidence>
<comment type="similarity">
    <text evidence="1 2">Belongs to the Dps family.</text>
</comment>
<dbReference type="OrthoDB" id="9797023at2"/>
<dbReference type="EMBL" id="JAAIWK010000024">
    <property type="protein sequence ID" value="NEY21026.1"/>
    <property type="molecule type" value="Genomic_DNA"/>
</dbReference>
<dbReference type="GO" id="GO:0008199">
    <property type="term" value="F:ferric iron binding"/>
    <property type="evidence" value="ECO:0007669"/>
    <property type="project" value="InterPro"/>
</dbReference>
<dbReference type="Proteomes" id="UP000030588">
    <property type="component" value="Unassembled WGS sequence"/>
</dbReference>
<sequence>MAEKNQVVNLAEKQKQLPELVNKQVANWTVLYTKLHNYHWYVKGPEFFSLHVKLEELYNLADQYIDEIAERLLAINGKPVATLKESLQLASIDEAKGNESTEEMVQAVVDDFKTIMKEIKQLIEISDDNHDDATSDLFTGIRTELEKNIWMLEAFLGKR</sequence>
<dbReference type="Pfam" id="PF00210">
    <property type="entry name" value="Ferritin"/>
    <property type="match status" value="1"/>
</dbReference>
<name>A0A0A6Y0Z3_9BACI</name>
<comment type="caution">
    <text evidence="4">The sequence shown here is derived from an EMBL/GenBank/DDBJ whole genome shotgun (WGS) entry which is preliminary data.</text>
</comment>
<dbReference type="STRING" id="363870.NG54_06220"/>
<keyword evidence="7" id="KW-1185">Reference proteome</keyword>
<dbReference type="RefSeq" id="WP_025729917.1">
    <property type="nucleotide sequence ID" value="NZ_JAAIWK010000024.1"/>
</dbReference>
<dbReference type="InterPro" id="IPR002177">
    <property type="entry name" value="DPS_DNA-bd"/>
</dbReference>
<dbReference type="SUPFAM" id="SSF47240">
    <property type="entry name" value="Ferritin-like"/>
    <property type="match status" value="1"/>
</dbReference>
<dbReference type="PANTHER" id="PTHR42932:SF1">
    <property type="entry name" value="GENERAL STRESS PROTEIN 20U"/>
    <property type="match status" value="1"/>
</dbReference>
<reference evidence="4 6" key="1">
    <citation type="submission" date="2014-10" db="EMBL/GenBank/DDBJ databases">
        <title>Draft genome of phytase producing Bacillus ginsengihumi strain M2.11.</title>
        <authorList>
            <person name="Toymentseva A."/>
            <person name="Boulygina E.A."/>
            <person name="Kazakov S.V."/>
            <person name="Kayumov I."/>
            <person name="Suleimanova A.D."/>
            <person name="Mardanova A.M."/>
            <person name="Maria S.N."/>
            <person name="Sergey M.Y."/>
            <person name="Sharipova M.R."/>
        </authorList>
    </citation>
    <scope>NUCLEOTIDE SEQUENCE [LARGE SCALE GENOMIC DNA]</scope>
    <source>
        <strain evidence="4 6">M2.11</strain>
    </source>
</reference>
<reference evidence="5 7" key="3">
    <citation type="submission" date="2020-03" db="EMBL/GenBank/DDBJ databases">
        <title>Bacillus aquiflavi sp. nov., isolated from yellow water of strong flavor Chinese baijiu in Yibin region of China.</title>
        <authorList>
            <person name="Xie J."/>
        </authorList>
    </citation>
    <scope>NUCLEOTIDE SEQUENCE [LARGE SCALE GENOMIC DNA]</scope>
    <source>
        <strain evidence="5 7">Gsoil 114</strain>
    </source>
</reference>
<evidence type="ECO:0000313" key="6">
    <source>
        <dbReference type="Proteomes" id="UP000030588"/>
    </source>
</evidence>
<accession>A0A0A6Y0Z3</accession>
<proteinExistence type="inferred from homology"/>
<evidence type="ECO:0000313" key="4">
    <source>
        <dbReference type="EMBL" id="KHD85962.1"/>
    </source>
</evidence>
<evidence type="ECO:0000256" key="2">
    <source>
        <dbReference type="RuleBase" id="RU003875"/>
    </source>
</evidence>
<dbReference type="CDD" id="cd01043">
    <property type="entry name" value="DPS"/>
    <property type="match status" value="1"/>
</dbReference>
<dbReference type="PIRSF" id="PIRSF005900">
    <property type="entry name" value="Dps"/>
    <property type="match status" value="1"/>
</dbReference>
<feature type="domain" description="Ferritin/DPS" evidence="3">
    <location>
        <begin position="20"/>
        <end position="158"/>
    </location>
</feature>
<protein>
    <submittedName>
        <fullName evidence="5">DNA starvation/stationary phase protection protein</fullName>
    </submittedName>
    <submittedName>
        <fullName evidence="4">General stress protein</fullName>
    </submittedName>
</protein>
<dbReference type="InterPro" id="IPR023188">
    <property type="entry name" value="DPS_DNA-bd_CS"/>
</dbReference>
<dbReference type="PANTHER" id="PTHR42932">
    <property type="entry name" value="GENERAL STRESS PROTEIN 20U"/>
    <property type="match status" value="1"/>
</dbReference>
<organism evidence="4 6">
    <name type="scientific">Heyndrickxia ginsengihumi</name>
    <dbReference type="NCBI Taxonomy" id="363870"/>
    <lineage>
        <taxon>Bacteria</taxon>
        <taxon>Bacillati</taxon>
        <taxon>Bacillota</taxon>
        <taxon>Bacilli</taxon>
        <taxon>Bacillales</taxon>
        <taxon>Bacillaceae</taxon>
        <taxon>Heyndrickxia</taxon>
    </lineage>
</organism>
<dbReference type="Gene3D" id="1.20.1260.10">
    <property type="match status" value="1"/>
</dbReference>
<dbReference type="Proteomes" id="UP000476934">
    <property type="component" value="Unassembled WGS sequence"/>
</dbReference>
<dbReference type="PROSITE" id="PS00818">
    <property type="entry name" value="DPS_1"/>
    <property type="match status" value="1"/>
</dbReference>
<dbReference type="InterPro" id="IPR009078">
    <property type="entry name" value="Ferritin-like_SF"/>
</dbReference>
<dbReference type="GO" id="GO:0016722">
    <property type="term" value="F:oxidoreductase activity, acting on metal ions"/>
    <property type="evidence" value="ECO:0007669"/>
    <property type="project" value="InterPro"/>
</dbReference>
<evidence type="ECO:0000313" key="5">
    <source>
        <dbReference type="EMBL" id="NEY21026.1"/>
    </source>
</evidence>
<gene>
    <name evidence="5" type="ORF">G4D61_13800</name>
    <name evidence="4" type="ORF">NG54_06220</name>
</gene>
<dbReference type="EMBL" id="JRUN01000013">
    <property type="protein sequence ID" value="KHD85962.1"/>
    <property type="molecule type" value="Genomic_DNA"/>
</dbReference>
<dbReference type="InterPro" id="IPR012347">
    <property type="entry name" value="Ferritin-like"/>
</dbReference>
<evidence type="ECO:0000313" key="7">
    <source>
        <dbReference type="Proteomes" id="UP000476934"/>
    </source>
</evidence>